<gene>
    <name evidence="1" type="ORF">NZK81_15880</name>
</gene>
<accession>A0ABT2I880</accession>
<dbReference type="EMBL" id="JANZXA010000011">
    <property type="protein sequence ID" value="MCT2401030.1"/>
    <property type="molecule type" value="Genomic_DNA"/>
</dbReference>
<evidence type="ECO:0000313" key="2">
    <source>
        <dbReference type="Proteomes" id="UP001165583"/>
    </source>
</evidence>
<organism evidence="1 2">
    <name type="scientific">Novosphingobium mangrovi</name>
    <name type="common">ex Huang et al. 2023</name>
    <dbReference type="NCBI Taxonomy" id="2976432"/>
    <lineage>
        <taxon>Bacteria</taxon>
        <taxon>Pseudomonadati</taxon>
        <taxon>Pseudomonadota</taxon>
        <taxon>Alphaproteobacteria</taxon>
        <taxon>Sphingomonadales</taxon>
        <taxon>Sphingomonadaceae</taxon>
        <taxon>Novosphingobium</taxon>
    </lineage>
</organism>
<sequence>MLASATALALPAGAQGTASVATDSAVYVERITRETNRRLEPARRLVRGDRVVTVVRWYRMGGDGGFVITNPLPASLAYQESTNERQEVSVDGGRTWGNLANLRVGSRAATPEDVTHVRWRIPASSAARGQGEIAYAGIVK</sequence>
<proteinExistence type="predicted"/>
<protein>
    <submittedName>
        <fullName evidence="1">Uncharacterized protein</fullName>
    </submittedName>
</protein>
<keyword evidence="2" id="KW-1185">Reference proteome</keyword>
<comment type="caution">
    <text evidence="1">The sequence shown here is derived from an EMBL/GenBank/DDBJ whole genome shotgun (WGS) entry which is preliminary data.</text>
</comment>
<dbReference type="Proteomes" id="UP001165583">
    <property type="component" value="Unassembled WGS sequence"/>
</dbReference>
<name>A0ABT2I880_9SPHN</name>
<reference evidence="1" key="1">
    <citation type="submission" date="2022-09" db="EMBL/GenBank/DDBJ databases">
        <title>Novosphingobium sp. Nov., a polycyclic aromatic hydrocarbon-degrading bacterium isolated form mangrove sediments in HongKong.</title>
        <authorList>
            <person name="Hu Z."/>
        </authorList>
    </citation>
    <scope>NUCLEOTIDE SEQUENCE</scope>
    <source>
        <strain evidence="1">HK4-1</strain>
    </source>
</reference>
<evidence type="ECO:0000313" key="1">
    <source>
        <dbReference type="EMBL" id="MCT2401030.1"/>
    </source>
</evidence>